<dbReference type="InterPro" id="IPR035906">
    <property type="entry name" value="MetI-like_sf"/>
</dbReference>
<accession>A0A653IET6</accession>
<dbReference type="PANTHER" id="PTHR43163">
    <property type="entry name" value="DIPEPTIDE TRANSPORT SYSTEM PERMEASE PROTEIN DPPB-RELATED"/>
    <property type="match status" value="1"/>
</dbReference>
<evidence type="ECO:0000256" key="3">
    <source>
        <dbReference type="ARBA" id="ARBA00022475"/>
    </source>
</evidence>
<dbReference type="Gene3D" id="1.10.3720.10">
    <property type="entry name" value="MetI-like"/>
    <property type="match status" value="1"/>
</dbReference>
<feature type="transmembrane region" description="Helical" evidence="7">
    <location>
        <begin position="138"/>
        <end position="160"/>
    </location>
</feature>
<evidence type="ECO:0000256" key="6">
    <source>
        <dbReference type="ARBA" id="ARBA00023136"/>
    </source>
</evidence>
<evidence type="ECO:0000256" key="1">
    <source>
        <dbReference type="ARBA" id="ARBA00004651"/>
    </source>
</evidence>
<dbReference type="PANTHER" id="PTHR43163:SF6">
    <property type="entry name" value="DIPEPTIDE TRANSPORT SYSTEM PERMEASE PROTEIN DPPB-RELATED"/>
    <property type="match status" value="1"/>
</dbReference>
<keyword evidence="2 7" id="KW-0813">Transport</keyword>
<keyword evidence="6 7" id="KW-0472">Membrane</keyword>
<dbReference type="GO" id="GO:0055085">
    <property type="term" value="P:transmembrane transport"/>
    <property type="evidence" value="ECO:0007669"/>
    <property type="project" value="InterPro"/>
</dbReference>
<dbReference type="Pfam" id="PF19300">
    <property type="entry name" value="BPD_transp_1_N"/>
    <property type="match status" value="1"/>
</dbReference>
<dbReference type="AlphaFoldDB" id="A0A653IET6"/>
<evidence type="ECO:0000259" key="8">
    <source>
        <dbReference type="PROSITE" id="PS50928"/>
    </source>
</evidence>
<dbReference type="RefSeq" id="WP_159173580.1">
    <property type="nucleotide sequence ID" value="NZ_LR732312.1"/>
</dbReference>
<evidence type="ECO:0000256" key="5">
    <source>
        <dbReference type="ARBA" id="ARBA00022989"/>
    </source>
</evidence>
<organism evidence="9 10">
    <name type="scientific">Exiguobacterium oxidotolerans</name>
    <dbReference type="NCBI Taxonomy" id="223958"/>
    <lineage>
        <taxon>Bacteria</taxon>
        <taxon>Bacillati</taxon>
        <taxon>Bacillota</taxon>
        <taxon>Bacilli</taxon>
        <taxon>Bacillales</taxon>
        <taxon>Bacillales Family XII. Incertae Sedis</taxon>
        <taxon>Exiguobacterium</taxon>
    </lineage>
</organism>
<comment type="subcellular location">
    <subcellularLocation>
        <location evidence="1 7">Cell membrane</location>
        <topology evidence="1 7">Multi-pass membrane protein</topology>
    </subcellularLocation>
</comment>
<sequence>MGRLFVRQTGEALFFLFFMTFGSFALLRFLPGDPVLTLLNIDELSASPEQIETVRRELGFHEPLLAQYIDWLSRVGRLDLGESFMTGRPVLLMLGESYRATFEIAGSGLVLALLLAVPLGTWSARSNRHVVRLTADGVSLTGAAVPSFWIGLVLTDWFAIRLPWLPVMGRDGALSIVLPAVSLSLALASVYIQLLRVNLQTELAKEYIQIARARGLSEQTIFWKYAFRGSLPPVLAVFTLSLGSLAGGVVVLEVLFAYPGVGKLMVDAVLQRDYPLIQGYILLTTAIIVALNVIMRLVTQHLRPDWRGGGMR</sequence>
<proteinExistence type="inferred from homology"/>
<dbReference type="Proteomes" id="UP000439752">
    <property type="component" value="Unassembled WGS sequence"/>
</dbReference>
<evidence type="ECO:0000256" key="4">
    <source>
        <dbReference type="ARBA" id="ARBA00022692"/>
    </source>
</evidence>
<evidence type="ECO:0000313" key="10">
    <source>
        <dbReference type="Proteomes" id="UP000439752"/>
    </source>
</evidence>
<feature type="domain" description="ABC transmembrane type-1" evidence="8">
    <location>
        <begin position="98"/>
        <end position="299"/>
    </location>
</feature>
<gene>
    <name evidence="9" type="ORF">EXIGUO9Y_330015</name>
</gene>
<feature type="transmembrane region" description="Helical" evidence="7">
    <location>
        <begin position="12"/>
        <end position="30"/>
    </location>
</feature>
<keyword evidence="3" id="KW-1003">Cell membrane</keyword>
<evidence type="ECO:0000256" key="7">
    <source>
        <dbReference type="RuleBase" id="RU363032"/>
    </source>
</evidence>
<dbReference type="Pfam" id="PF00528">
    <property type="entry name" value="BPD_transp_1"/>
    <property type="match status" value="1"/>
</dbReference>
<protein>
    <submittedName>
        <fullName evidence="9">Nickel ABC transporter permease subunit NikB</fullName>
    </submittedName>
</protein>
<feature type="transmembrane region" description="Helical" evidence="7">
    <location>
        <begin position="277"/>
        <end position="298"/>
    </location>
</feature>
<comment type="similarity">
    <text evidence="7">Belongs to the binding-protein-dependent transport system permease family.</text>
</comment>
<dbReference type="EMBL" id="CABWKQ010000027">
    <property type="protein sequence ID" value="VWX37591.1"/>
    <property type="molecule type" value="Genomic_DNA"/>
</dbReference>
<feature type="transmembrane region" description="Helical" evidence="7">
    <location>
        <begin position="98"/>
        <end position="117"/>
    </location>
</feature>
<dbReference type="SUPFAM" id="SSF161098">
    <property type="entry name" value="MetI-like"/>
    <property type="match status" value="1"/>
</dbReference>
<feature type="transmembrane region" description="Helical" evidence="7">
    <location>
        <begin position="234"/>
        <end position="257"/>
    </location>
</feature>
<dbReference type="InterPro" id="IPR000515">
    <property type="entry name" value="MetI-like"/>
</dbReference>
<dbReference type="InterPro" id="IPR045621">
    <property type="entry name" value="BPD_transp_1_N"/>
</dbReference>
<dbReference type="CDD" id="cd06261">
    <property type="entry name" value="TM_PBP2"/>
    <property type="match status" value="1"/>
</dbReference>
<dbReference type="PROSITE" id="PS50928">
    <property type="entry name" value="ABC_TM1"/>
    <property type="match status" value="1"/>
</dbReference>
<keyword evidence="10" id="KW-1185">Reference proteome</keyword>
<name>A0A653IET6_9BACL</name>
<keyword evidence="4 7" id="KW-0812">Transmembrane</keyword>
<evidence type="ECO:0000256" key="2">
    <source>
        <dbReference type="ARBA" id="ARBA00022448"/>
    </source>
</evidence>
<evidence type="ECO:0000313" key="9">
    <source>
        <dbReference type="EMBL" id="VWX37591.1"/>
    </source>
</evidence>
<dbReference type="GO" id="GO:0005886">
    <property type="term" value="C:plasma membrane"/>
    <property type="evidence" value="ECO:0007669"/>
    <property type="project" value="UniProtKB-SubCell"/>
</dbReference>
<feature type="transmembrane region" description="Helical" evidence="7">
    <location>
        <begin position="172"/>
        <end position="195"/>
    </location>
</feature>
<reference evidence="9 10" key="1">
    <citation type="submission" date="2019-10" db="EMBL/GenBank/DDBJ databases">
        <authorList>
            <person name="Karimi E."/>
        </authorList>
    </citation>
    <scope>NUCLEOTIDE SEQUENCE [LARGE SCALE GENOMIC DNA]</scope>
    <source>
        <strain evidence="9">Exiguobacterium sp. 9Y</strain>
    </source>
</reference>
<keyword evidence="5 7" id="KW-1133">Transmembrane helix</keyword>